<keyword evidence="1" id="KW-0677">Repeat</keyword>
<keyword evidence="6" id="KW-1185">Reference proteome</keyword>
<evidence type="ECO:0000256" key="2">
    <source>
        <dbReference type="PROSITE-ProRule" id="PRU00504"/>
    </source>
</evidence>
<dbReference type="EMBL" id="BJON01000017">
    <property type="protein sequence ID" value="GED70702.1"/>
    <property type="molecule type" value="Genomic_DNA"/>
</dbReference>
<accession>A0ABQ0TS21</accession>
<dbReference type="SUPFAM" id="SSF101898">
    <property type="entry name" value="NHL repeat"/>
    <property type="match status" value="1"/>
</dbReference>
<gene>
    <name evidence="5" type="ORF">BRE01_44040</name>
</gene>
<evidence type="ECO:0000256" key="1">
    <source>
        <dbReference type="ARBA" id="ARBA00022737"/>
    </source>
</evidence>
<sequence>MRKGGKRILKNRLIGGEILVYPICKRIVVLLSMILFLGSIYFTGMAEAEGASKTRVTLLWVTLGSKGTENGQYQYPDSVAFTASGNVYVADFVNHSIHKFQADGTWVTSWGGERTETGQFQSPYFVVVDTFGNIYIADKDNNRIEMFTTPNSQPLPPKEGNLINPNLLNPQPLPPKEGNLINPNLLNPQPLPPKEGNSINPNLLNPQPLPPKEGIIINPNLLNPQPLPPR</sequence>
<evidence type="ECO:0000313" key="6">
    <source>
        <dbReference type="Proteomes" id="UP000319578"/>
    </source>
</evidence>
<dbReference type="Pfam" id="PF01436">
    <property type="entry name" value="NHL"/>
    <property type="match status" value="1"/>
</dbReference>
<evidence type="ECO:0000256" key="4">
    <source>
        <dbReference type="SAM" id="Phobius"/>
    </source>
</evidence>
<evidence type="ECO:0008006" key="7">
    <source>
        <dbReference type="Google" id="ProtNLM"/>
    </source>
</evidence>
<feature type="transmembrane region" description="Helical" evidence="4">
    <location>
        <begin position="27"/>
        <end position="46"/>
    </location>
</feature>
<dbReference type="RefSeq" id="WP_141261037.1">
    <property type="nucleotide sequence ID" value="NZ_BJON01000017.1"/>
</dbReference>
<dbReference type="InterPro" id="IPR011042">
    <property type="entry name" value="6-blade_b-propeller_TolB-like"/>
</dbReference>
<dbReference type="Gene3D" id="2.120.10.30">
    <property type="entry name" value="TolB, C-terminal domain"/>
    <property type="match status" value="1"/>
</dbReference>
<keyword evidence="4" id="KW-0472">Membrane</keyword>
<organism evidence="5 6">
    <name type="scientific">Brevibacillus reuszeri</name>
    <dbReference type="NCBI Taxonomy" id="54915"/>
    <lineage>
        <taxon>Bacteria</taxon>
        <taxon>Bacillati</taxon>
        <taxon>Bacillota</taxon>
        <taxon>Bacilli</taxon>
        <taxon>Bacillales</taxon>
        <taxon>Paenibacillaceae</taxon>
        <taxon>Brevibacillus</taxon>
    </lineage>
</organism>
<comment type="caution">
    <text evidence="5">The sequence shown here is derived from an EMBL/GenBank/DDBJ whole genome shotgun (WGS) entry which is preliminary data.</text>
</comment>
<dbReference type="PANTHER" id="PTHR24104:SF25">
    <property type="entry name" value="PROTEIN LIN-41"/>
    <property type="match status" value="1"/>
</dbReference>
<protein>
    <recommendedName>
        <fullName evidence="7">6-bladed beta-propeller</fullName>
    </recommendedName>
</protein>
<feature type="region of interest" description="Disordered" evidence="3">
    <location>
        <begin position="205"/>
        <end position="230"/>
    </location>
</feature>
<keyword evidence="4" id="KW-0812">Transmembrane</keyword>
<dbReference type="InterPro" id="IPR050952">
    <property type="entry name" value="TRIM-NHL_E3_ligases"/>
</dbReference>
<dbReference type="PANTHER" id="PTHR24104">
    <property type="entry name" value="E3 UBIQUITIN-PROTEIN LIGASE NHLRC1-RELATED"/>
    <property type="match status" value="1"/>
</dbReference>
<feature type="repeat" description="NHL" evidence="2">
    <location>
        <begin position="63"/>
        <end position="103"/>
    </location>
</feature>
<reference evidence="5 6" key="1">
    <citation type="submission" date="2019-06" db="EMBL/GenBank/DDBJ databases">
        <title>Whole genome shotgun sequence of Brevibacillus reuszeri NBRC 15719.</title>
        <authorList>
            <person name="Hosoyama A."/>
            <person name="Uohara A."/>
            <person name="Ohji S."/>
            <person name="Ichikawa N."/>
        </authorList>
    </citation>
    <scope>NUCLEOTIDE SEQUENCE [LARGE SCALE GENOMIC DNA]</scope>
    <source>
        <strain evidence="5 6">NBRC 15719</strain>
    </source>
</reference>
<dbReference type="InterPro" id="IPR001258">
    <property type="entry name" value="NHL_repeat"/>
</dbReference>
<evidence type="ECO:0000313" key="5">
    <source>
        <dbReference type="EMBL" id="GED70702.1"/>
    </source>
</evidence>
<dbReference type="Proteomes" id="UP000319578">
    <property type="component" value="Unassembled WGS sequence"/>
</dbReference>
<feature type="compositionally biased region" description="Low complexity" evidence="3">
    <location>
        <begin position="215"/>
        <end position="224"/>
    </location>
</feature>
<keyword evidence="4" id="KW-1133">Transmembrane helix</keyword>
<dbReference type="PROSITE" id="PS51125">
    <property type="entry name" value="NHL"/>
    <property type="match status" value="1"/>
</dbReference>
<evidence type="ECO:0000256" key="3">
    <source>
        <dbReference type="SAM" id="MobiDB-lite"/>
    </source>
</evidence>
<proteinExistence type="predicted"/>
<name>A0ABQ0TS21_9BACL</name>